<evidence type="ECO:0000256" key="1">
    <source>
        <dbReference type="ARBA" id="ARBA00001933"/>
    </source>
</evidence>
<evidence type="ECO:0000256" key="10">
    <source>
        <dbReference type="ARBA" id="ARBA00030857"/>
    </source>
</evidence>
<dbReference type="AlphaFoldDB" id="A0A9P0P8Q8"/>
<dbReference type="InterPro" id="IPR015421">
    <property type="entry name" value="PyrdxlP-dep_Trfase_major"/>
</dbReference>
<dbReference type="OrthoDB" id="5419315at2759"/>
<dbReference type="Proteomes" id="UP001152888">
    <property type="component" value="Unassembled WGS sequence"/>
</dbReference>
<dbReference type="Pfam" id="PF00202">
    <property type="entry name" value="Aminotran_3"/>
    <property type="match status" value="1"/>
</dbReference>
<dbReference type="CDD" id="cd00610">
    <property type="entry name" value="OAT_like"/>
    <property type="match status" value="1"/>
</dbReference>
<dbReference type="Gene3D" id="3.40.640.10">
    <property type="entry name" value="Type I PLP-dependent aspartate aminotransferase-like (Major domain)"/>
    <property type="match status" value="1"/>
</dbReference>
<dbReference type="Gene3D" id="3.90.1150.10">
    <property type="entry name" value="Aspartate Aminotransferase, domain 1"/>
    <property type="match status" value="1"/>
</dbReference>
<dbReference type="FunFam" id="3.40.640.10:FF:000029">
    <property type="entry name" value="4-aminobutyrate aminotransferase, mitochondrial"/>
    <property type="match status" value="1"/>
</dbReference>
<keyword evidence="14" id="KW-1185">Reference proteome</keyword>
<evidence type="ECO:0000256" key="8">
    <source>
        <dbReference type="ARBA" id="ARBA00029760"/>
    </source>
</evidence>
<keyword evidence="5" id="KW-0032">Aminotransferase</keyword>
<accession>A0A9P0P8Q8</accession>
<dbReference type="PIRSF" id="PIRSF000521">
    <property type="entry name" value="Transaminase_4ab_Lys_Orn"/>
    <property type="match status" value="1"/>
</dbReference>
<evidence type="ECO:0000256" key="7">
    <source>
        <dbReference type="ARBA" id="ARBA00022898"/>
    </source>
</evidence>
<evidence type="ECO:0000256" key="6">
    <source>
        <dbReference type="ARBA" id="ARBA00022679"/>
    </source>
</evidence>
<dbReference type="NCBIfam" id="TIGR00699">
    <property type="entry name" value="GABAtrns_euk"/>
    <property type="match status" value="1"/>
</dbReference>
<dbReference type="SUPFAM" id="SSF53383">
    <property type="entry name" value="PLP-dependent transferases"/>
    <property type="match status" value="1"/>
</dbReference>
<evidence type="ECO:0000313" key="14">
    <source>
        <dbReference type="Proteomes" id="UP001152888"/>
    </source>
</evidence>
<sequence length="449" mass="50585">MFLPLQDKAIVNPMKIIGNYDKSIGNYFVDADDNIFLDVYTQISTVPLGYNHSALLNVFKDEHNLRTLVNRPSLGVFPGVDWASRLESICKSVSPKLPHLTTMMCGACANENAFKSAFIAYRTRERGGSSDFNKEELESCMKNQPPGAPKLAVLSFTDAFHGRSLGSLSTTHSKAIHKIDIPAFDWPFARFPKYKYPLEENMRENKEEDQRSLGEVEELIEKWRKKGIPVAALIVEPIQSEGGDNHASPEFFSSLQSICKKNGVFFIIDEVQTGCGPTGKFWCHEYFDLDTPPDAVTFSKKMQMAGFFHSEEMSPHLPLRVFNTWMGDPGKTLLLQAVLDVIKRDNLLEQVQKSGKRLLEGMKDLEKEFSPLVHSSRGRGTFIAITARNAEIRDDIVQQMYKKGIITGGCGQDSLRLRPALVFQEHHADIYLEALRSVLADINQNTKKF</sequence>
<dbReference type="EC" id="2.6.1.22" evidence="3"/>
<evidence type="ECO:0000256" key="3">
    <source>
        <dbReference type="ARBA" id="ARBA00012876"/>
    </source>
</evidence>
<dbReference type="GO" id="GO:0047298">
    <property type="term" value="F:(S)-3-amino-2-methylpropionate transaminase activity"/>
    <property type="evidence" value="ECO:0007669"/>
    <property type="project" value="UniProtKB-EC"/>
</dbReference>
<dbReference type="InterPro" id="IPR005814">
    <property type="entry name" value="Aminotrans_3"/>
</dbReference>
<evidence type="ECO:0000256" key="5">
    <source>
        <dbReference type="ARBA" id="ARBA00022576"/>
    </source>
</evidence>
<evidence type="ECO:0000256" key="4">
    <source>
        <dbReference type="ARBA" id="ARBA00012912"/>
    </source>
</evidence>
<dbReference type="EC" id="2.6.1.19" evidence="4"/>
<comment type="cofactor">
    <cofactor evidence="1">
        <name>pyridoxal 5'-phosphate</name>
        <dbReference type="ChEBI" id="CHEBI:597326"/>
    </cofactor>
</comment>
<dbReference type="InterPro" id="IPR015422">
    <property type="entry name" value="PyrdxlP-dep_Trfase_small"/>
</dbReference>
<keyword evidence="7 12" id="KW-0663">Pyridoxal phosphate</keyword>
<dbReference type="PANTHER" id="PTHR43206:SF1">
    <property type="entry name" value="4-AMINOBUTYRATE AMINOTRANSFERASE, MITOCHONDRIAL"/>
    <property type="match status" value="1"/>
</dbReference>
<dbReference type="InterPro" id="IPR015424">
    <property type="entry name" value="PyrdxlP-dep_Trfase"/>
</dbReference>
<name>A0A9P0P8Q8_ACAOB</name>
<comment type="caution">
    <text evidence="13">The sequence shown here is derived from an EMBL/GenBank/DDBJ whole genome shotgun (WGS) entry which is preliminary data.</text>
</comment>
<evidence type="ECO:0000256" key="12">
    <source>
        <dbReference type="RuleBase" id="RU003560"/>
    </source>
</evidence>
<dbReference type="GO" id="GO:0030170">
    <property type="term" value="F:pyridoxal phosphate binding"/>
    <property type="evidence" value="ECO:0007669"/>
    <property type="project" value="InterPro"/>
</dbReference>
<reference evidence="13" key="1">
    <citation type="submission" date="2022-03" db="EMBL/GenBank/DDBJ databases">
        <authorList>
            <person name="Sayadi A."/>
        </authorList>
    </citation>
    <scope>NUCLEOTIDE SEQUENCE</scope>
</reference>
<dbReference type="InterPro" id="IPR004631">
    <property type="entry name" value="4NH2But_aminotransferase_euk"/>
</dbReference>
<comment type="similarity">
    <text evidence="2 12">Belongs to the class-III pyridoxal-phosphate-dependent aminotransferase family.</text>
</comment>
<evidence type="ECO:0000256" key="11">
    <source>
        <dbReference type="ARBA" id="ARBA00031787"/>
    </source>
</evidence>
<proteinExistence type="inferred from homology"/>
<evidence type="ECO:0000313" key="13">
    <source>
        <dbReference type="EMBL" id="CAH1971974.1"/>
    </source>
</evidence>
<gene>
    <name evidence="13" type="ORF">ACAOBT_LOCUS9733</name>
</gene>
<dbReference type="GO" id="GO:0034386">
    <property type="term" value="F:4-aminobutyrate:2-oxoglutarate transaminase activity"/>
    <property type="evidence" value="ECO:0007669"/>
    <property type="project" value="UniProtKB-EC"/>
</dbReference>
<dbReference type="GO" id="GO:0009450">
    <property type="term" value="P:gamma-aminobutyric acid catabolic process"/>
    <property type="evidence" value="ECO:0007669"/>
    <property type="project" value="TreeGrafter"/>
</dbReference>
<evidence type="ECO:0000256" key="2">
    <source>
        <dbReference type="ARBA" id="ARBA00008954"/>
    </source>
</evidence>
<evidence type="ECO:0000256" key="9">
    <source>
        <dbReference type="ARBA" id="ARBA00030204"/>
    </source>
</evidence>
<organism evidence="13 14">
    <name type="scientific">Acanthoscelides obtectus</name>
    <name type="common">Bean weevil</name>
    <name type="synonym">Bruchus obtectus</name>
    <dbReference type="NCBI Taxonomy" id="200917"/>
    <lineage>
        <taxon>Eukaryota</taxon>
        <taxon>Metazoa</taxon>
        <taxon>Ecdysozoa</taxon>
        <taxon>Arthropoda</taxon>
        <taxon>Hexapoda</taxon>
        <taxon>Insecta</taxon>
        <taxon>Pterygota</taxon>
        <taxon>Neoptera</taxon>
        <taxon>Endopterygota</taxon>
        <taxon>Coleoptera</taxon>
        <taxon>Polyphaga</taxon>
        <taxon>Cucujiformia</taxon>
        <taxon>Chrysomeloidea</taxon>
        <taxon>Chrysomelidae</taxon>
        <taxon>Bruchinae</taxon>
        <taxon>Bruchini</taxon>
        <taxon>Acanthoscelides</taxon>
    </lineage>
</organism>
<dbReference type="PANTHER" id="PTHR43206">
    <property type="entry name" value="AMINOTRANSFERASE"/>
    <property type="match status" value="1"/>
</dbReference>
<keyword evidence="6" id="KW-0808">Transferase</keyword>
<protein>
    <recommendedName>
        <fullName evidence="10">(S)-3-amino-2-methylpropionate transaminase</fullName>
        <ecNumber evidence="4">2.6.1.19</ecNumber>
        <ecNumber evidence="3">2.6.1.22</ecNumber>
    </recommendedName>
    <alternativeName>
        <fullName evidence="11">GABA aminotransferase</fullName>
    </alternativeName>
    <alternativeName>
        <fullName evidence="9">Gamma-amino-N-butyrate transaminase</fullName>
    </alternativeName>
    <alternativeName>
        <fullName evidence="8">L-AIBAT</fullName>
    </alternativeName>
</protein>
<dbReference type="EMBL" id="CAKOFQ010006792">
    <property type="protein sequence ID" value="CAH1971974.1"/>
    <property type="molecule type" value="Genomic_DNA"/>
</dbReference>
<dbReference type="GO" id="GO:0005739">
    <property type="term" value="C:mitochondrion"/>
    <property type="evidence" value="ECO:0007669"/>
    <property type="project" value="TreeGrafter"/>
</dbReference>